<dbReference type="InterPro" id="IPR051158">
    <property type="entry name" value="Metallophosphoesterase_sf"/>
</dbReference>
<evidence type="ECO:0000313" key="5">
    <source>
        <dbReference type="Proteomes" id="UP000438093"/>
    </source>
</evidence>
<keyword evidence="2" id="KW-0472">Membrane</keyword>
<dbReference type="GO" id="GO:0008758">
    <property type="term" value="F:UDP-2,3-diacylglucosamine hydrolase activity"/>
    <property type="evidence" value="ECO:0007669"/>
    <property type="project" value="TreeGrafter"/>
</dbReference>
<reference evidence="5" key="1">
    <citation type="submission" date="2019-08" db="EMBL/GenBank/DDBJ databases">
        <title>Arthrobacter sp. nov., isolated from plateau pika and Tibetan wild ass.</title>
        <authorList>
            <person name="Ge Y."/>
        </authorList>
    </citation>
    <scope>NUCLEOTIDE SEQUENCE [LARGE SCALE GENOMIC DNA]</scope>
    <source>
        <strain evidence="5">HF-4214</strain>
    </source>
</reference>
<comment type="caution">
    <text evidence="4">The sequence shown here is derived from an EMBL/GenBank/DDBJ whole genome shotgun (WGS) entry which is preliminary data.</text>
</comment>
<dbReference type="Proteomes" id="UP000438093">
    <property type="component" value="Unassembled WGS sequence"/>
</dbReference>
<evidence type="ECO:0000313" key="4">
    <source>
        <dbReference type="EMBL" id="MRX82530.1"/>
    </source>
</evidence>
<proteinExistence type="predicted"/>
<evidence type="ECO:0000259" key="3">
    <source>
        <dbReference type="Pfam" id="PF00149"/>
    </source>
</evidence>
<dbReference type="GO" id="GO:0009245">
    <property type="term" value="P:lipid A biosynthetic process"/>
    <property type="evidence" value="ECO:0007669"/>
    <property type="project" value="TreeGrafter"/>
</dbReference>
<gene>
    <name evidence="4" type="ORF">GJG86_08485</name>
</gene>
<keyword evidence="5" id="KW-1185">Reference proteome</keyword>
<dbReference type="GO" id="GO:0016020">
    <property type="term" value="C:membrane"/>
    <property type="evidence" value="ECO:0007669"/>
    <property type="project" value="GOC"/>
</dbReference>
<dbReference type="Gene3D" id="3.60.21.10">
    <property type="match status" value="1"/>
</dbReference>
<name>A0A6N7RP10_9ACTN</name>
<dbReference type="PANTHER" id="PTHR31302">
    <property type="entry name" value="TRANSMEMBRANE PROTEIN WITH METALLOPHOSPHOESTERASE DOMAIN-RELATED"/>
    <property type="match status" value="1"/>
</dbReference>
<dbReference type="PANTHER" id="PTHR31302:SF25">
    <property type="entry name" value="PHOSPHOESTERASE"/>
    <property type="match status" value="1"/>
</dbReference>
<dbReference type="InterPro" id="IPR029052">
    <property type="entry name" value="Metallo-depent_PP-like"/>
</dbReference>
<feature type="region of interest" description="Disordered" evidence="1">
    <location>
        <begin position="1"/>
        <end position="22"/>
    </location>
</feature>
<evidence type="ECO:0000256" key="2">
    <source>
        <dbReference type="SAM" id="Phobius"/>
    </source>
</evidence>
<dbReference type="InterPro" id="IPR004843">
    <property type="entry name" value="Calcineurin-like_PHP"/>
</dbReference>
<dbReference type="EMBL" id="VTFY01000007">
    <property type="protein sequence ID" value="MRX82530.1"/>
    <property type="molecule type" value="Genomic_DNA"/>
</dbReference>
<accession>A0A6N7RP10</accession>
<keyword evidence="2" id="KW-0812">Transmembrane</keyword>
<protein>
    <submittedName>
        <fullName evidence="4">Metallophosphoesterase</fullName>
    </submittedName>
</protein>
<evidence type="ECO:0000256" key="1">
    <source>
        <dbReference type="SAM" id="MobiDB-lite"/>
    </source>
</evidence>
<dbReference type="CDD" id="cd07385">
    <property type="entry name" value="MPP_YkuE_C"/>
    <property type="match status" value="1"/>
</dbReference>
<keyword evidence="2" id="KW-1133">Transmembrane helix</keyword>
<feature type="transmembrane region" description="Helical" evidence="2">
    <location>
        <begin position="26"/>
        <end position="50"/>
    </location>
</feature>
<dbReference type="Pfam" id="PF00149">
    <property type="entry name" value="Metallophos"/>
    <property type="match status" value="1"/>
</dbReference>
<feature type="compositionally biased region" description="Basic residues" evidence="1">
    <location>
        <begin position="8"/>
        <end position="21"/>
    </location>
</feature>
<feature type="domain" description="Calcineurin-like phosphoesterase" evidence="3">
    <location>
        <begin position="74"/>
        <end position="239"/>
    </location>
</feature>
<dbReference type="SUPFAM" id="SSF56300">
    <property type="entry name" value="Metallo-dependent phosphatases"/>
    <property type="match status" value="1"/>
</dbReference>
<organism evidence="4 5">
    <name type="scientific">Eggerthella guodeyinii</name>
    <dbReference type="NCBI Taxonomy" id="2690837"/>
    <lineage>
        <taxon>Bacteria</taxon>
        <taxon>Bacillati</taxon>
        <taxon>Actinomycetota</taxon>
        <taxon>Coriobacteriia</taxon>
        <taxon>Eggerthellales</taxon>
        <taxon>Eggerthellaceae</taxon>
        <taxon>Eggerthella</taxon>
    </lineage>
</organism>
<sequence>MGEGIMRLRQRHRPARRQGAVRRREGAAMAGLSIAGAIVLLAAGLLLYALKVEPYRLTVNEHCLNEPFEGSEELRIVQLSDIHIKPEYTVRQLKRIVDKANELAPDLIVFTGDLYDRYNAYRDDENVVHELRRLKARYGKIAIWGNHDCAGGEVKGYRDVIEGSGFTLLQDENCYLYTDLGHAVMVTGIDDYLGGKPYMPDESKSSPWDFQILLVHEPDVVDQYVDYDYDIVLAGHTHGGQVRLPFMKPPVTTKLGKTYTNGIYTIKGRTATQALHVNTGLGTSRFTIRFCVVPEIALLRAYL</sequence>
<dbReference type="AlphaFoldDB" id="A0A6N7RP10"/>